<feature type="chain" id="PRO_5039282840" description="CHRD domain-containing protein" evidence="1">
    <location>
        <begin position="22"/>
        <end position="395"/>
    </location>
</feature>
<gene>
    <name evidence="2" type="ORF">K6K41_04085</name>
</gene>
<evidence type="ECO:0008006" key="4">
    <source>
        <dbReference type="Google" id="ProtNLM"/>
    </source>
</evidence>
<name>A0A9E6RG84_9HYPH</name>
<evidence type="ECO:0000256" key="1">
    <source>
        <dbReference type="SAM" id="SignalP"/>
    </source>
</evidence>
<dbReference type="AlphaFoldDB" id="A0A9E6RG84"/>
<organism evidence="2 3">
    <name type="scientific">Chenggangzhangella methanolivorans</name>
    <dbReference type="NCBI Taxonomy" id="1437009"/>
    <lineage>
        <taxon>Bacteria</taxon>
        <taxon>Pseudomonadati</taxon>
        <taxon>Pseudomonadota</taxon>
        <taxon>Alphaproteobacteria</taxon>
        <taxon>Hyphomicrobiales</taxon>
        <taxon>Methylopilaceae</taxon>
        <taxon>Chenggangzhangella</taxon>
    </lineage>
</organism>
<reference evidence="2" key="1">
    <citation type="submission" date="2021-08" db="EMBL/GenBank/DDBJ databases">
        <authorList>
            <person name="Zhang H."/>
            <person name="Xu M."/>
            <person name="Yu Z."/>
            <person name="Yang L."/>
            <person name="Cai Y."/>
        </authorList>
    </citation>
    <scope>NUCLEOTIDE SEQUENCE</scope>
    <source>
        <strain evidence="2">CHL1</strain>
    </source>
</reference>
<keyword evidence="1" id="KW-0732">Signal</keyword>
<protein>
    <recommendedName>
        <fullName evidence="4">CHRD domain-containing protein</fullName>
    </recommendedName>
</protein>
<sequence>MNISAACSVAILLAGASAASATSLSGAPFNLNPSAPNQSVVATAFNNKDGGFGAVLSEDSDGDKTPETIYLQLFDAKGKPNGKKGLVFQGVPTGPIPASTVPGGGLPLGGGKTLAGYTDLKFSPTGASGAFSGQAMAKGKKSGKAFELSKSDGPMSFGYLLQLSDGRGLAYWSSIDLQLKNKAGARFVSKAGDPSPATIDLTRKDSLFSGATPFMDGFIVQHAQYDSKFKKASVFARVYDGNGKPKSAEATLEKNGKFDDAVFTSAMGLTNGQIVVLRSVATKKGAELTAQLHDGALKPLGQPKTLSKEALAQPYAAHPLPGGDFVVGVKVRDGAKDLALEYSRFSPALKQVGASARIAGVAAPEFSQMVGLDGGNLVAIYTSKGADLTGQVIKP</sequence>
<dbReference type="KEGG" id="cmet:K6K41_04085"/>
<keyword evidence="3" id="KW-1185">Reference proteome</keyword>
<dbReference type="RefSeq" id="WP_261404045.1">
    <property type="nucleotide sequence ID" value="NZ_CP081869.1"/>
</dbReference>
<feature type="signal peptide" evidence="1">
    <location>
        <begin position="1"/>
        <end position="21"/>
    </location>
</feature>
<dbReference type="Proteomes" id="UP000825701">
    <property type="component" value="Chromosome"/>
</dbReference>
<evidence type="ECO:0000313" key="3">
    <source>
        <dbReference type="Proteomes" id="UP000825701"/>
    </source>
</evidence>
<evidence type="ECO:0000313" key="2">
    <source>
        <dbReference type="EMBL" id="QZO00846.1"/>
    </source>
</evidence>
<dbReference type="EMBL" id="CP081869">
    <property type="protein sequence ID" value="QZO00846.1"/>
    <property type="molecule type" value="Genomic_DNA"/>
</dbReference>
<proteinExistence type="predicted"/>
<accession>A0A9E6RG84</accession>